<keyword evidence="2" id="KW-0378">Hydrolase</keyword>
<evidence type="ECO:0000259" key="1">
    <source>
        <dbReference type="SMART" id="SM00507"/>
    </source>
</evidence>
<dbReference type="Gene3D" id="1.10.30.50">
    <property type="match status" value="1"/>
</dbReference>
<dbReference type="EMBL" id="JBHMBH010000017">
    <property type="protein sequence ID" value="MFB9713784.1"/>
    <property type="molecule type" value="Genomic_DNA"/>
</dbReference>
<protein>
    <submittedName>
        <fullName evidence="2">HNH endonuclease</fullName>
    </submittedName>
</protein>
<comment type="caution">
    <text evidence="2">The sequence shown here is derived from an EMBL/GenBank/DDBJ whole genome shotgun (WGS) entry which is preliminary data.</text>
</comment>
<sequence length="294" mass="31883">MVAIILGWNPGRGNDWDYDAVIEQVTETGQFLDRWNVGVHRRIQPGNQAWLLLQGGGLHGHGLIGHGVVMSESYEAPRRPTPNSSVPNGTERYVSVAFDALLPLGGQIPSSVLSSEVPDVAWNTFRGSGRLIPLESEPLLQRVWREHGPAASEPCGTVPGTYPEEAVSRIETNRYERNLEARRICLAFHGMSCAVCGFSFEITYGDIGKDFVHVHHVVPVSQLGSGYQLDPIADLVPLCGNCHVMAHLGVGTPRSVAELRQAIAAAGHLPGQIVDDEALAAQDAALRILEQRQP</sequence>
<dbReference type="Proteomes" id="UP001589536">
    <property type="component" value="Unassembled WGS sequence"/>
</dbReference>
<proteinExistence type="predicted"/>
<accession>A0ABV5UPL2</accession>
<dbReference type="GO" id="GO:0004519">
    <property type="term" value="F:endonuclease activity"/>
    <property type="evidence" value="ECO:0007669"/>
    <property type="project" value="UniProtKB-KW"/>
</dbReference>
<keyword evidence="3" id="KW-1185">Reference proteome</keyword>
<dbReference type="RefSeq" id="WP_345045527.1">
    <property type="nucleotide sequence ID" value="NZ_BAABED010000001.1"/>
</dbReference>
<reference evidence="2 3" key="1">
    <citation type="submission" date="2024-09" db="EMBL/GenBank/DDBJ databases">
        <authorList>
            <person name="Sun Q."/>
            <person name="Mori K."/>
        </authorList>
    </citation>
    <scope>NUCLEOTIDE SEQUENCE [LARGE SCALE GENOMIC DNA]</scope>
    <source>
        <strain evidence="2 3">JCM 13519</strain>
    </source>
</reference>
<name>A0ABV5UPL2_9MICC</name>
<dbReference type="InterPro" id="IPR002711">
    <property type="entry name" value="HNH"/>
</dbReference>
<evidence type="ECO:0000313" key="2">
    <source>
        <dbReference type="EMBL" id="MFB9713784.1"/>
    </source>
</evidence>
<keyword evidence="2" id="KW-0540">Nuclease</keyword>
<keyword evidence="2" id="KW-0255">Endonuclease</keyword>
<evidence type="ECO:0000313" key="3">
    <source>
        <dbReference type="Proteomes" id="UP001589536"/>
    </source>
</evidence>
<gene>
    <name evidence="2" type="ORF">ACFFPI_06410</name>
</gene>
<dbReference type="SMART" id="SM00507">
    <property type="entry name" value="HNHc"/>
    <property type="match status" value="1"/>
</dbReference>
<feature type="domain" description="HNH nuclease" evidence="1">
    <location>
        <begin position="180"/>
        <end position="244"/>
    </location>
</feature>
<dbReference type="InterPro" id="IPR003615">
    <property type="entry name" value="HNH_nuc"/>
</dbReference>
<organism evidence="2 3">
    <name type="scientific">Arthrobacter methylotrophus</name>
    <dbReference type="NCBI Taxonomy" id="121291"/>
    <lineage>
        <taxon>Bacteria</taxon>
        <taxon>Bacillati</taxon>
        <taxon>Actinomycetota</taxon>
        <taxon>Actinomycetes</taxon>
        <taxon>Micrococcales</taxon>
        <taxon>Micrococcaceae</taxon>
        <taxon>Arthrobacter</taxon>
    </lineage>
</organism>
<dbReference type="Pfam" id="PF01844">
    <property type="entry name" value="HNH"/>
    <property type="match status" value="1"/>
</dbReference>